<dbReference type="Proteomes" id="UP000275846">
    <property type="component" value="Unassembled WGS sequence"/>
</dbReference>
<reference evidence="6" key="1">
    <citation type="submission" date="2016-06" db="UniProtKB">
        <authorList>
            <consortium name="WormBaseParasite"/>
        </authorList>
    </citation>
    <scope>IDENTIFICATION</scope>
</reference>
<feature type="compositionally biased region" description="Polar residues" evidence="2">
    <location>
        <begin position="178"/>
        <end position="194"/>
    </location>
</feature>
<dbReference type="PROSITE" id="PS50157">
    <property type="entry name" value="ZINC_FINGER_C2H2_2"/>
    <property type="match status" value="1"/>
</dbReference>
<evidence type="ECO:0000259" key="3">
    <source>
        <dbReference type="PROSITE" id="PS50157"/>
    </source>
</evidence>
<evidence type="ECO:0000313" key="5">
    <source>
        <dbReference type="Proteomes" id="UP000275846"/>
    </source>
</evidence>
<feature type="region of interest" description="Disordered" evidence="2">
    <location>
        <begin position="1"/>
        <end position="32"/>
    </location>
</feature>
<evidence type="ECO:0000256" key="2">
    <source>
        <dbReference type="SAM" id="MobiDB-lite"/>
    </source>
</evidence>
<dbReference type="PROSITE" id="PS00028">
    <property type="entry name" value="ZINC_FINGER_C2H2_1"/>
    <property type="match status" value="1"/>
</dbReference>
<feature type="region of interest" description="Disordered" evidence="2">
    <location>
        <begin position="172"/>
        <end position="220"/>
    </location>
</feature>
<feature type="compositionally biased region" description="Basic and acidic residues" evidence="2">
    <location>
        <begin position="1"/>
        <end position="13"/>
    </location>
</feature>
<sequence length="265" mass="29437">MRIHDSGIHRNAENTDTPCTPSTPAIPTPTTMNDIPPASPDFSCPHCARHFNSRIGLIGHLRIHRTESVDWESDGDGCSISPEFVNSAANLTLTPDNDVGSVYVLCVSSTDQWRESDGDGSSISPDLVNPGVCVMEARLCCGARRGTRKRMPEPVIRNDFASPHLRNHLMKPERQCRHSTCSQEDESNPSQLRPRNSGAEMVRQDPGYGNIGANRNPQHPRHAEVNAIVMEDERLPTRLFYGDAATGARRQEGKERRYKDNEELS</sequence>
<feature type="compositionally biased region" description="Low complexity" evidence="2">
    <location>
        <begin position="17"/>
        <end position="31"/>
    </location>
</feature>
<organism evidence="6">
    <name type="scientific">Schistocephalus solidus</name>
    <name type="common">Tapeworm</name>
    <dbReference type="NCBI Taxonomy" id="70667"/>
    <lineage>
        <taxon>Eukaryota</taxon>
        <taxon>Metazoa</taxon>
        <taxon>Spiralia</taxon>
        <taxon>Lophotrochozoa</taxon>
        <taxon>Platyhelminthes</taxon>
        <taxon>Cestoda</taxon>
        <taxon>Eucestoda</taxon>
        <taxon>Diphyllobothriidea</taxon>
        <taxon>Diphyllobothriidae</taxon>
        <taxon>Schistocephalus</taxon>
    </lineage>
</organism>
<dbReference type="OrthoDB" id="8117402at2759"/>
<feature type="compositionally biased region" description="Basic and acidic residues" evidence="2">
    <location>
        <begin position="249"/>
        <end position="265"/>
    </location>
</feature>
<dbReference type="SMART" id="SM00355">
    <property type="entry name" value="ZnF_C2H2"/>
    <property type="match status" value="1"/>
</dbReference>
<dbReference type="EMBL" id="UYSU01035629">
    <property type="protein sequence ID" value="VDL96457.1"/>
    <property type="molecule type" value="Genomic_DNA"/>
</dbReference>
<dbReference type="InterPro" id="IPR036236">
    <property type="entry name" value="Znf_C2H2_sf"/>
</dbReference>
<reference evidence="4 5" key="2">
    <citation type="submission" date="2018-11" db="EMBL/GenBank/DDBJ databases">
        <authorList>
            <consortium name="Pathogen Informatics"/>
        </authorList>
    </citation>
    <scope>NUCLEOTIDE SEQUENCE [LARGE SCALE GENOMIC DNA]</scope>
    <source>
        <strain evidence="4 5">NST_G2</strain>
    </source>
</reference>
<keyword evidence="5" id="KW-1185">Reference proteome</keyword>
<gene>
    <name evidence="4" type="ORF">SSLN_LOCUS10072</name>
</gene>
<dbReference type="InterPro" id="IPR013087">
    <property type="entry name" value="Znf_C2H2_type"/>
</dbReference>
<proteinExistence type="predicted"/>
<keyword evidence="1" id="KW-0863">Zinc-finger</keyword>
<dbReference type="WBParaSite" id="SSLN_0001044801-mRNA-1">
    <property type="protein sequence ID" value="SSLN_0001044801-mRNA-1"/>
    <property type="gene ID" value="SSLN_0001044801"/>
</dbReference>
<dbReference type="SUPFAM" id="SSF57667">
    <property type="entry name" value="beta-beta-alpha zinc fingers"/>
    <property type="match status" value="1"/>
</dbReference>
<feature type="region of interest" description="Disordered" evidence="2">
    <location>
        <begin position="241"/>
        <end position="265"/>
    </location>
</feature>
<evidence type="ECO:0000256" key="1">
    <source>
        <dbReference type="PROSITE-ProRule" id="PRU00042"/>
    </source>
</evidence>
<keyword evidence="1" id="KW-0479">Metal-binding</keyword>
<keyword evidence="1" id="KW-0862">Zinc</keyword>
<dbReference type="GO" id="GO:0008270">
    <property type="term" value="F:zinc ion binding"/>
    <property type="evidence" value="ECO:0007669"/>
    <property type="project" value="UniProtKB-KW"/>
</dbReference>
<name>A0A183T0S4_SCHSO</name>
<accession>A0A183T0S4</accession>
<feature type="domain" description="C2H2-type" evidence="3">
    <location>
        <begin position="42"/>
        <end position="69"/>
    </location>
</feature>
<evidence type="ECO:0000313" key="4">
    <source>
        <dbReference type="EMBL" id="VDL96457.1"/>
    </source>
</evidence>
<dbReference type="AlphaFoldDB" id="A0A183T0S4"/>
<protein>
    <submittedName>
        <fullName evidence="6">C2H2-type domain-containing protein</fullName>
    </submittedName>
</protein>
<evidence type="ECO:0000313" key="6">
    <source>
        <dbReference type="WBParaSite" id="SSLN_0001044801-mRNA-1"/>
    </source>
</evidence>